<dbReference type="EMBL" id="BAAAOF010000002">
    <property type="protein sequence ID" value="GAA1915390.1"/>
    <property type="molecule type" value="Genomic_DNA"/>
</dbReference>
<gene>
    <name evidence="2" type="ORF">GCM10009775_04850</name>
</gene>
<evidence type="ECO:0000256" key="1">
    <source>
        <dbReference type="SAM" id="Phobius"/>
    </source>
</evidence>
<dbReference type="RefSeq" id="WP_248145033.1">
    <property type="nucleotide sequence ID" value="NZ_BAAAOF010000002.1"/>
</dbReference>
<evidence type="ECO:0008006" key="4">
    <source>
        <dbReference type="Google" id="ProtNLM"/>
    </source>
</evidence>
<keyword evidence="3" id="KW-1185">Reference proteome</keyword>
<organism evidence="2 3">
    <name type="scientific">Microbacterium aoyamense</name>
    <dbReference type="NCBI Taxonomy" id="344166"/>
    <lineage>
        <taxon>Bacteria</taxon>
        <taxon>Bacillati</taxon>
        <taxon>Actinomycetota</taxon>
        <taxon>Actinomycetes</taxon>
        <taxon>Micrococcales</taxon>
        <taxon>Microbacteriaceae</taxon>
        <taxon>Microbacterium</taxon>
    </lineage>
</organism>
<keyword evidence="1" id="KW-0812">Transmembrane</keyword>
<accession>A0ABN2P8S3</accession>
<keyword evidence="1" id="KW-1133">Transmembrane helix</keyword>
<reference evidence="2 3" key="1">
    <citation type="journal article" date="2019" name="Int. J. Syst. Evol. Microbiol.">
        <title>The Global Catalogue of Microorganisms (GCM) 10K type strain sequencing project: providing services to taxonomists for standard genome sequencing and annotation.</title>
        <authorList>
            <consortium name="The Broad Institute Genomics Platform"/>
            <consortium name="The Broad Institute Genome Sequencing Center for Infectious Disease"/>
            <person name="Wu L."/>
            <person name="Ma J."/>
        </authorList>
    </citation>
    <scope>NUCLEOTIDE SEQUENCE [LARGE SCALE GENOMIC DNA]</scope>
    <source>
        <strain evidence="2 3">JCM 14900</strain>
    </source>
</reference>
<evidence type="ECO:0000313" key="3">
    <source>
        <dbReference type="Proteomes" id="UP001501343"/>
    </source>
</evidence>
<sequence>MLEVWAGWVWPIMVFLAGAGVGAFASFWYSVVARIGRITVLGSSGTLEEYEVALKLEPAWLGFPSWRINVAREPALQCSAWIEGRGGAMLQYLPWFTSMGEPIEGTVDFGPVSEWRVRIDASTMGGKERLKGRVGRRPKRRDRRDMTIVIDMRYGRRSRLRYLTRITPWGWELRFQKRWTRRAWSKSWSYVDRVVIWHQHRALARAARKAGR</sequence>
<feature type="transmembrane region" description="Helical" evidence="1">
    <location>
        <begin position="6"/>
        <end position="29"/>
    </location>
</feature>
<keyword evidence="1" id="KW-0472">Membrane</keyword>
<comment type="caution">
    <text evidence="2">The sequence shown here is derived from an EMBL/GenBank/DDBJ whole genome shotgun (WGS) entry which is preliminary data.</text>
</comment>
<proteinExistence type="predicted"/>
<dbReference type="Proteomes" id="UP001501343">
    <property type="component" value="Unassembled WGS sequence"/>
</dbReference>
<name>A0ABN2P8S3_9MICO</name>
<protein>
    <recommendedName>
        <fullName evidence="4">SRPBCC family protein</fullName>
    </recommendedName>
</protein>
<evidence type="ECO:0000313" key="2">
    <source>
        <dbReference type="EMBL" id="GAA1915390.1"/>
    </source>
</evidence>